<proteinExistence type="inferred from homology"/>
<feature type="domain" description="DDH" evidence="6">
    <location>
        <begin position="79"/>
        <end position="209"/>
    </location>
</feature>
<dbReference type="Pfam" id="PF17768">
    <property type="entry name" value="RecJ_OB"/>
    <property type="match status" value="1"/>
</dbReference>
<dbReference type="InterPro" id="IPR003156">
    <property type="entry name" value="DHHA1_dom"/>
</dbReference>
<organism evidence="9 10">
    <name type="scientific">Saprospira grandis (strain Lewin)</name>
    <dbReference type="NCBI Taxonomy" id="984262"/>
    <lineage>
        <taxon>Bacteria</taxon>
        <taxon>Pseudomonadati</taxon>
        <taxon>Bacteroidota</taxon>
        <taxon>Saprospiria</taxon>
        <taxon>Saprospirales</taxon>
        <taxon>Saprospiraceae</taxon>
        <taxon>Saprospira</taxon>
    </lineage>
</organism>
<comment type="similarity">
    <text evidence="1">Belongs to the RecJ family.</text>
</comment>
<evidence type="ECO:0000259" key="7">
    <source>
        <dbReference type="Pfam" id="PF02272"/>
    </source>
</evidence>
<name>H6L7T0_SAPGL</name>
<dbReference type="Gene3D" id="3.90.1640.30">
    <property type="match status" value="1"/>
</dbReference>
<dbReference type="OrthoDB" id="9809852at2"/>
<dbReference type="PANTHER" id="PTHR30255:SF2">
    <property type="entry name" value="SINGLE-STRANDED-DNA-SPECIFIC EXONUCLEASE RECJ"/>
    <property type="match status" value="1"/>
</dbReference>
<feature type="domain" description="DHHA1" evidence="7">
    <location>
        <begin position="353"/>
        <end position="440"/>
    </location>
</feature>
<dbReference type="SUPFAM" id="SSF64182">
    <property type="entry name" value="DHH phosphoesterases"/>
    <property type="match status" value="1"/>
</dbReference>
<dbReference type="GO" id="GO:0008409">
    <property type="term" value="F:5'-3' exonuclease activity"/>
    <property type="evidence" value="ECO:0007669"/>
    <property type="project" value="InterPro"/>
</dbReference>
<evidence type="ECO:0000259" key="8">
    <source>
        <dbReference type="Pfam" id="PF17768"/>
    </source>
</evidence>
<dbReference type="KEGG" id="sgn:SGRA_1416"/>
<keyword evidence="3" id="KW-0540">Nuclease</keyword>
<reference evidence="9 10" key="1">
    <citation type="journal article" date="2012" name="Stand. Genomic Sci.">
        <title>Complete genome sequencing and analysis of Saprospira grandis str. Lewin, a predatory marine bacterium.</title>
        <authorList>
            <person name="Saw J.H."/>
            <person name="Yuryev A."/>
            <person name="Kanbe M."/>
            <person name="Hou S."/>
            <person name="Young A.G."/>
            <person name="Aizawa S."/>
            <person name="Alam M."/>
        </authorList>
    </citation>
    <scope>NUCLEOTIDE SEQUENCE [LARGE SCALE GENOMIC DNA]</scope>
    <source>
        <strain evidence="9 10">Lewin</strain>
    </source>
</reference>
<gene>
    <name evidence="9" type="primary">recJ</name>
    <name evidence="9" type="ordered locus">SGRA_1416</name>
</gene>
<dbReference type="GO" id="GO:0003676">
    <property type="term" value="F:nucleic acid binding"/>
    <property type="evidence" value="ECO:0007669"/>
    <property type="project" value="InterPro"/>
</dbReference>
<dbReference type="eggNOG" id="COG0608">
    <property type="taxonomic scope" value="Bacteria"/>
</dbReference>
<keyword evidence="4 9" id="KW-0378">Hydrolase</keyword>
<evidence type="ECO:0000256" key="3">
    <source>
        <dbReference type="ARBA" id="ARBA00022722"/>
    </source>
</evidence>
<dbReference type="InterPro" id="IPR001667">
    <property type="entry name" value="DDH_dom"/>
</dbReference>
<accession>H6L7T0</accession>
<dbReference type="Gene3D" id="2.40.50.460">
    <property type="match status" value="1"/>
</dbReference>
<dbReference type="AlphaFoldDB" id="H6L7T0"/>
<dbReference type="NCBIfam" id="TIGR00644">
    <property type="entry name" value="recJ"/>
    <property type="match status" value="1"/>
</dbReference>
<dbReference type="PANTHER" id="PTHR30255">
    <property type="entry name" value="SINGLE-STRANDED-DNA-SPECIFIC EXONUCLEASE RECJ"/>
    <property type="match status" value="1"/>
</dbReference>
<evidence type="ECO:0000256" key="1">
    <source>
        <dbReference type="ARBA" id="ARBA00005915"/>
    </source>
</evidence>
<dbReference type="Proteomes" id="UP000007519">
    <property type="component" value="Chromosome"/>
</dbReference>
<dbReference type="STRING" id="984262.SGRA_1416"/>
<keyword evidence="10" id="KW-1185">Reference proteome</keyword>
<dbReference type="GO" id="GO:0006310">
    <property type="term" value="P:DNA recombination"/>
    <property type="evidence" value="ECO:0007669"/>
    <property type="project" value="InterPro"/>
</dbReference>
<evidence type="ECO:0000313" key="10">
    <source>
        <dbReference type="Proteomes" id="UP000007519"/>
    </source>
</evidence>
<sequence>MKAWKLRSFNSTTAQQLQEALKVHPVFCQLLVQREVHNFEQAKAFFRPNLAHLHAPNLLQGLPAALARLGQALARGEKTLLFADYDVDGLAALVILHRILDQKLPLDYLLPDRFEQGYGLSVYAVEFAQAVNCSLIIALDCGSRDHKALALAKKLGIDVIIVDHHELARQQQPKSAALINPKQANCNYPNPEITAAGLAFKLAQALVEQENWSEAPLWPLLQWVALSLAADQAPLTGENRILAHHGLRFLEEEGEEILQQIQQRLERPRPYNMQALYFGLVPLLNAPGRMGHAQTAADCLLAKGEKAQKKKLELLFLQNQARKRAQEEVYRDIQRILQEQGQWMERSLLLLAQPHWPLGVLGILASRLSKEWGRPCLLLGQNKAGNWQGSGRCPEGQELLPAVEACSAQLLQYGGHSRALGLELKKEELAAFEAALEAQLYQQMSRGPEPEAIAIDAQLDFSLIGPKFWKLLKQFAPFGPGNPNPCFMSKNLCDSGYSKAINQKHLRLFLRQGQGSPQEGIAYNFMEHFEQIKSRKPFHLCYQLEEHFYRGRRKLQFVARDIKF</sequence>
<evidence type="ECO:0000259" key="6">
    <source>
        <dbReference type="Pfam" id="PF01368"/>
    </source>
</evidence>
<dbReference type="EMBL" id="CP002831">
    <property type="protein sequence ID" value="AFC24151.1"/>
    <property type="molecule type" value="Genomic_DNA"/>
</dbReference>
<dbReference type="InterPro" id="IPR038763">
    <property type="entry name" value="DHH_sf"/>
</dbReference>
<feature type="domain" description="RecJ OB" evidence="8">
    <location>
        <begin position="455"/>
        <end position="561"/>
    </location>
</feature>
<dbReference type="RefSeq" id="WP_015691788.1">
    <property type="nucleotide sequence ID" value="NC_016940.1"/>
</dbReference>
<protein>
    <recommendedName>
        <fullName evidence="2">Single-stranded-DNA-specific exonuclease RecJ</fullName>
    </recommendedName>
</protein>
<dbReference type="GO" id="GO:0006281">
    <property type="term" value="P:DNA repair"/>
    <property type="evidence" value="ECO:0007669"/>
    <property type="project" value="InterPro"/>
</dbReference>
<dbReference type="HOGENOM" id="CLU_009736_5_2_10"/>
<evidence type="ECO:0000256" key="5">
    <source>
        <dbReference type="ARBA" id="ARBA00022839"/>
    </source>
</evidence>
<dbReference type="InterPro" id="IPR041122">
    <property type="entry name" value="RecJ_OB"/>
</dbReference>
<keyword evidence="5 9" id="KW-0269">Exonuclease</keyword>
<dbReference type="InterPro" id="IPR051673">
    <property type="entry name" value="SSDNA_exonuclease_RecJ"/>
</dbReference>
<evidence type="ECO:0000256" key="4">
    <source>
        <dbReference type="ARBA" id="ARBA00022801"/>
    </source>
</evidence>
<dbReference type="InterPro" id="IPR004610">
    <property type="entry name" value="RecJ"/>
</dbReference>
<dbReference type="Pfam" id="PF02272">
    <property type="entry name" value="DHHA1"/>
    <property type="match status" value="1"/>
</dbReference>
<dbReference type="Pfam" id="PF01368">
    <property type="entry name" value="DHH"/>
    <property type="match status" value="1"/>
</dbReference>
<evidence type="ECO:0000313" key="9">
    <source>
        <dbReference type="EMBL" id="AFC24151.1"/>
    </source>
</evidence>
<evidence type="ECO:0000256" key="2">
    <source>
        <dbReference type="ARBA" id="ARBA00019841"/>
    </source>
</evidence>